<name>A0A1M6I9M0_PSEXY</name>
<sequence length="207" mass="23540">MEAFFKSKKFKIALLILALLIICFLGIIYRIYQVNSKNPPLGLINPDEDPVTVETSHAEKLDKKSTDKDKGDQIIYMEKDEVYSFSFPDSNGIILGFEKEDGKWVYPDDPDIEINQDRVDKILNYLCDIHCVEYIEDANGEDYGLDQNSKTFTIQDSAGDTIIISINNDSEDGNVYFAINYDFTTIFINSGKLGNVCEYAIQDLIKL</sequence>
<feature type="domain" description="DUF4340" evidence="2">
    <location>
        <begin position="104"/>
        <end position="177"/>
    </location>
</feature>
<feature type="transmembrane region" description="Helical" evidence="1">
    <location>
        <begin position="12"/>
        <end position="32"/>
    </location>
</feature>
<protein>
    <recommendedName>
        <fullName evidence="2">DUF4340 domain-containing protein</fullName>
    </recommendedName>
</protein>
<evidence type="ECO:0000313" key="3">
    <source>
        <dbReference type="EMBL" id="SHJ31130.1"/>
    </source>
</evidence>
<accession>A0A1M6I9M0</accession>
<dbReference type="Proteomes" id="UP000184185">
    <property type="component" value="Unassembled WGS sequence"/>
</dbReference>
<reference evidence="3 4" key="1">
    <citation type="submission" date="2016-11" db="EMBL/GenBank/DDBJ databases">
        <authorList>
            <person name="Jaros S."/>
            <person name="Januszkiewicz K."/>
            <person name="Wedrychowicz H."/>
        </authorList>
    </citation>
    <scope>NUCLEOTIDE SEQUENCE [LARGE SCALE GENOMIC DNA]</scope>
    <source>
        <strain evidence="3 4">DSM 14809</strain>
    </source>
</reference>
<dbReference type="STRING" id="185007.SAMN02910350_01174"/>
<dbReference type="InterPro" id="IPR025641">
    <property type="entry name" value="DUF4340"/>
</dbReference>
<dbReference type="AlphaFoldDB" id="A0A1M6I9M0"/>
<dbReference type="EMBL" id="FQYQ01000016">
    <property type="protein sequence ID" value="SHJ31130.1"/>
    <property type="molecule type" value="Genomic_DNA"/>
</dbReference>
<evidence type="ECO:0000313" key="4">
    <source>
        <dbReference type="Proteomes" id="UP000184185"/>
    </source>
</evidence>
<keyword evidence="1" id="KW-0812">Transmembrane</keyword>
<keyword evidence="1" id="KW-0472">Membrane</keyword>
<dbReference type="OrthoDB" id="2054611at2"/>
<proteinExistence type="predicted"/>
<evidence type="ECO:0000259" key="2">
    <source>
        <dbReference type="Pfam" id="PF14238"/>
    </source>
</evidence>
<evidence type="ECO:0000256" key="1">
    <source>
        <dbReference type="SAM" id="Phobius"/>
    </source>
</evidence>
<keyword evidence="4" id="KW-1185">Reference proteome</keyword>
<dbReference type="RefSeq" id="WP_072918010.1">
    <property type="nucleotide sequence ID" value="NZ_FQYQ01000016.1"/>
</dbReference>
<dbReference type="Pfam" id="PF14238">
    <property type="entry name" value="DUF4340"/>
    <property type="match status" value="1"/>
</dbReference>
<gene>
    <name evidence="3" type="ORF">SAMN02745725_02248</name>
</gene>
<organism evidence="3 4">
    <name type="scientific">Pseudobutyrivibrio xylanivorans DSM 14809</name>
    <dbReference type="NCBI Taxonomy" id="1123012"/>
    <lineage>
        <taxon>Bacteria</taxon>
        <taxon>Bacillati</taxon>
        <taxon>Bacillota</taxon>
        <taxon>Clostridia</taxon>
        <taxon>Lachnospirales</taxon>
        <taxon>Lachnospiraceae</taxon>
        <taxon>Pseudobutyrivibrio</taxon>
    </lineage>
</organism>
<keyword evidence="1" id="KW-1133">Transmembrane helix</keyword>